<feature type="non-terminal residue" evidence="1">
    <location>
        <position position="1"/>
    </location>
</feature>
<accession>X0SSN2</accession>
<comment type="caution">
    <text evidence="1">The sequence shown here is derived from an EMBL/GenBank/DDBJ whole genome shotgun (WGS) entry which is preliminary data.</text>
</comment>
<protein>
    <submittedName>
        <fullName evidence="1">Uncharacterized protein</fullName>
    </submittedName>
</protein>
<reference evidence="1" key="1">
    <citation type="journal article" date="2014" name="Front. Microbiol.">
        <title>High frequency of phylogenetically diverse reductive dehalogenase-homologous genes in deep subseafloor sedimentary metagenomes.</title>
        <authorList>
            <person name="Kawai M."/>
            <person name="Futagami T."/>
            <person name="Toyoda A."/>
            <person name="Takaki Y."/>
            <person name="Nishi S."/>
            <person name="Hori S."/>
            <person name="Arai W."/>
            <person name="Tsubouchi T."/>
            <person name="Morono Y."/>
            <person name="Uchiyama I."/>
            <person name="Ito T."/>
            <person name="Fujiyama A."/>
            <person name="Inagaki F."/>
            <person name="Takami H."/>
        </authorList>
    </citation>
    <scope>NUCLEOTIDE SEQUENCE</scope>
    <source>
        <strain evidence="1">Expedition CK06-06</strain>
    </source>
</reference>
<gene>
    <name evidence="1" type="ORF">S01H1_02006</name>
</gene>
<dbReference type="AlphaFoldDB" id="X0SSN2"/>
<proteinExistence type="predicted"/>
<sequence length="85" mass="9646">CEAELIDEINEPSVDDVAATLELLNRAPSLYLRQNDEQRARFLNALAWNCIIEGEKIVPNYKSPFSFVAEGARSADWYARQDSNL</sequence>
<name>X0SSN2_9ZZZZ</name>
<evidence type="ECO:0000313" key="1">
    <source>
        <dbReference type="EMBL" id="GAF84173.1"/>
    </source>
</evidence>
<organism evidence="1">
    <name type="scientific">marine sediment metagenome</name>
    <dbReference type="NCBI Taxonomy" id="412755"/>
    <lineage>
        <taxon>unclassified sequences</taxon>
        <taxon>metagenomes</taxon>
        <taxon>ecological metagenomes</taxon>
    </lineage>
</organism>
<dbReference type="EMBL" id="BARS01000922">
    <property type="protein sequence ID" value="GAF84173.1"/>
    <property type="molecule type" value="Genomic_DNA"/>
</dbReference>